<reference evidence="1 2" key="1">
    <citation type="submission" date="2019-05" db="EMBL/GenBank/DDBJ databases">
        <authorList>
            <person name="Pankratov T."/>
            <person name="Grouzdev D."/>
        </authorList>
    </citation>
    <scope>NUCLEOTIDE SEQUENCE [LARGE SCALE GENOMIC DNA]</scope>
    <source>
        <strain evidence="1 2">KEBCLARHB70R</strain>
    </source>
</reference>
<proteinExistence type="predicted"/>
<evidence type="ECO:0000313" key="1">
    <source>
        <dbReference type="EMBL" id="TLU70476.1"/>
    </source>
</evidence>
<dbReference type="OrthoDB" id="9793741at2"/>
<organism evidence="1 2">
    <name type="scientific">Lichenicoccus roseus</name>
    <dbReference type="NCBI Taxonomy" id="2683649"/>
    <lineage>
        <taxon>Bacteria</taxon>
        <taxon>Pseudomonadati</taxon>
        <taxon>Pseudomonadota</taxon>
        <taxon>Alphaproteobacteria</taxon>
        <taxon>Acetobacterales</taxon>
        <taxon>Acetobacteraceae</taxon>
        <taxon>Lichenicoccus</taxon>
    </lineage>
</organism>
<accession>A0A5R9J556</accession>
<dbReference type="AlphaFoldDB" id="A0A5R9J556"/>
<keyword evidence="2" id="KW-1185">Reference proteome</keyword>
<dbReference type="Proteomes" id="UP000305654">
    <property type="component" value="Unassembled WGS sequence"/>
</dbReference>
<dbReference type="RefSeq" id="WP_138328154.1">
    <property type="nucleotide sequence ID" value="NZ_VCDI01000019.1"/>
</dbReference>
<dbReference type="Gene3D" id="6.10.250.2410">
    <property type="match status" value="1"/>
</dbReference>
<comment type="caution">
    <text evidence="1">The sequence shown here is derived from an EMBL/GenBank/DDBJ whole genome shotgun (WGS) entry which is preliminary data.</text>
</comment>
<evidence type="ECO:0000313" key="2">
    <source>
        <dbReference type="Proteomes" id="UP000305654"/>
    </source>
</evidence>
<protein>
    <recommendedName>
        <fullName evidence="3">Segregation/condensation protein A</fullName>
    </recommendedName>
</protein>
<gene>
    <name evidence="1" type="ORF">FE263_21780</name>
</gene>
<dbReference type="EMBL" id="VCDI01000019">
    <property type="protein sequence ID" value="TLU70476.1"/>
    <property type="molecule type" value="Genomic_DNA"/>
</dbReference>
<evidence type="ECO:0008006" key="3">
    <source>
        <dbReference type="Google" id="ProtNLM"/>
    </source>
</evidence>
<name>A0A5R9J556_9PROT</name>
<sequence length="163" mass="18332">MTDTIERAAESNQPDAAEWEQASRALRRESRAPVLSVNGFEGPLDWLLELVRTHRLDLSRLSIVALIEAFADALEQALQQSSVRQATSSLSCWADWLVMAATLTQLRARLILLTSVPKAQAAGREAVVLRRQLISRQHIQAAADWLERQQQFGLHVWARAGRR</sequence>